<dbReference type="Proteomes" id="UP000196710">
    <property type="component" value="Chromosome"/>
</dbReference>
<keyword evidence="5" id="KW-1185">Reference proteome</keyword>
<evidence type="ECO:0000256" key="2">
    <source>
        <dbReference type="SAM" id="Coils"/>
    </source>
</evidence>
<protein>
    <submittedName>
        <fullName evidence="4">Uncharacterized protein</fullName>
    </submittedName>
</protein>
<evidence type="ECO:0000256" key="1">
    <source>
        <dbReference type="PROSITE-ProRule" id="PRU00252"/>
    </source>
</evidence>
<evidence type="ECO:0000313" key="3">
    <source>
        <dbReference type="EMBL" id="ASB42142.1"/>
    </source>
</evidence>
<keyword evidence="2" id="KW-0175">Coiled coil</keyword>
<keyword evidence="1" id="KW-0238">DNA-binding</keyword>
<reference evidence="3" key="1">
    <citation type="journal article" date="2017" name="Genome Announc.">
        <title>High-Quality Whole-Genome Sequences of the Oligo-Mouse-Microbiota Bacterial Community.</title>
        <authorList>
            <person name="Garzetti D."/>
            <person name="Brugiroux S."/>
            <person name="Bunk B."/>
            <person name="Pukall R."/>
            <person name="McCoy K.D."/>
            <person name="Macpherson A.J."/>
            <person name="Stecher B."/>
        </authorList>
    </citation>
    <scope>NUCLEOTIDE SEQUENCE</scope>
    <source>
        <strain evidence="3">KB18</strain>
    </source>
</reference>
<dbReference type="EMBL" id="CP065321">
    <property type="protein sequence ID" value="QQR31413.1"/>
    <property type="molecule type" value="Genomic_DNA"/>
</dbReference>
<dbReference type="GO" id="GO:0003697">
    <property type="term" value="F:single-stranded DNA binding"/>
    <property type="evidence" value="ECO:0007669"/>
    <property type="project" value="InterPro"/>
</dbReference>
<organism evidence="4 6">
    <name type="scientific">Acutalibacter muris</name>
    <dbReference type="NCBI Taxonomy" id="1796620"/>
    <lineage>
        <taxon>Bacteria</taxon>
        <taxon>Bacillati</taxon>
        <taxon>Bacillota</taxon>
        <taxon>Clostridia</taxon>
        <taxon>Eubacteriales</taxon>
        <taxon>Acutalibacteraceae</taxon>
        <taxon>Acutalibacter</taxon>
    </lineage>
</organism>
<gene>
    <name evidence="3" type="ORF">ADH66_16615</name>
    <name evidence="4" type="ORF">I5Q82_07000</name>
</gene>
<evidence type="ECO:0000313" key="4">
    <source>
        <dbReference type="EMBL" id="QQR31413.1"/>
    </source>
</evidence>
<reference evidence="5" key="2">
    <citation type="submission" date="2017-05" db="EMBL/GenBank/DDBJ databases">
        <title>Improved OligoMM genomes.</title>
        <authorList>
            <person name="Garzetti D."/>
        </authorList>
    </citation>
    <scope>NUCLEOTIDE SEQUENCE [LARGE SCALE GENOMIC DNA]</scope>
    <source>
        <strain evidence="5">KB18</strain>
    </source>
</reference>
<dbReference type="KEGG" id="amur:ADH66_16615"/>
<proteinExistence type="predicted"/>
<evidence type="ECO:0000313" key="5">
    <source>
        <dbReference type="Proteomes" id="UP000196710"/>
    </source>
</evidence>
<dbReference type="AlphaFoldDB" id="A0A1Z2XUM2"/>
<reference evidence="4 6" key="3">
    <citation type="submission" date="2020-11" db="EMBL/GenBank/DDBJ databases">
        <title>Closed and high quality bacterial genomes of the OMM12 community.</title>
        <authorList>
            <person name="Marbouty M."/>
            <person name="Lamy-Besnier Q."/>
            <person name="Debarbieux L."/>
            <person name="Koszul R."/>
        </authorList>
    </citation>
    <scope>NUCLEOTIDE SEQUENCE [LARGE SCALE GENOMIC DNA]</scope>
    <source>
        <strain evidence="4 6">KB18</strain>
    </source>
</reference>
<dbReference type="EMBL" id="CP021422">
    <property type="protein sequence ID" value="ASB42142.1"/>
    <property type="molecule type" value="Genomic_DNA"/>
</dbReference>
<sequence>MNITPIANNIKNYGPGSKVTISEEALEKLETSIREGRFDSFQPGEDYGIRQLEELDEDIIGRVLGKPQLSTTFTNSQVSEKARELSMLMDERDDALRSQLKEFSLTISRDQLAEHFGEVGRKIDEAFSEGSITRQEYEDLNAGLKKYTETVTAREERRAAVQEVLRGNAKAMDAMMRRGASQKEIEEFAKWNRETLSDRIDELVKKSKEYDRELMAALIERVRGGEDILKPEEKGEPG</sequence>
<evidence type="ECO:0000313" key="6">
    <source>
        <dbReference type="Proteomes" id="UP000596035"/>
    </source>
</evidence>
<dbReference type="Proteomes" id="UP000596035">
    <property type="component" value="Chromosome"/>
</dbReference>
<feature type="coiled-coil region" evidence="2">
    <location>
        <begin position="193"/>
        <end position="220"/>
    </location>
</feature>
<name>A0A1Z2XUM2_9FIRM</name>
<dbReference type="RefSeq" id="WP_066538562.1">
    <property type="nucleotide sequence ID" value="NZ_CP021422.1"/>
</dbReference>
<dbReference type="InterPro" id="IPR000424">
    <property type="entry name" value="Primosome_PriB/ssb"/>
</dbReference>
<accession>A0A1Z2XUM2</accession>
<dbReference type="PROSITE" id="PS50935">
    <property type="entry name" value="SSB"/>
    <property type="match status" value="1"/>
</dbReference>